<dbReference type="PROSITE" id="PS50088">
    <property type="entry name" value="ANK_REPEAT"/>
    <property type="match status" value="3"/>
</dbReference>
<dbReference type="InterPro" id="IPR002110">
    <property type="entry name" value="Ankyrin_rpt"/>
</dbReference>
<evidence type="ECO:0000256" key="3">
    <source>
        <dbReference type="ARBA" id="ARBA00022737"/>
    </source>
</evidence>
<feature type="repeat" description="ANK" evidence="7">
    <location>
        <begin position="187"/>
        <end position="219"/>
    </location>
</feature>
<evidence type="ECO:0000256" key="7">
    <source>
        <dbReference type="PROSITE-ProRule" id="PRU00023"/>
    </source>
</evidence>
<reference evidence="11" key="1">
    <citation type="submission" date="2023-07" db="EMBL/GenBank/DDBJ databases">
        <authorList>
            <consortium name="AG Swart"/>
            <person name="Singh M."/>
            <person name="Singh A."/>
            <person name="Seah K."/>
            <person name="Emmerich C."/>
        </authorList>
    </citation>
    <scope>NUCLEOTIDE SEQUENCE</scope>
    <source>
        <strain evidence="11">DP1</strain>
    </source>
</reference>
<dbReference type="PANTHER" id="PTHR24161:SF85">
    <property type="entry name" value="PALMITOYLTRANSFERASE HIP14"/>
    <property type="match status" value="1"/>
</dbReference>
<feature type="domain" description="Palmitoyltransferase DHHC" evidence="10">
    <location>
        <begin position="446"/>
        <end position="590"/>
    </location>
</feature>
<dbReference type="PROSITE" id="PS50216">
    <property type="entry name" value="DHHC"/>
    <property type="match status" value="1"/>
</dbReference>
<evidence type="ECO:0000256" key="9">
    <source>
        <dbReference type="SAM" id="MobiDB-lite"/>
    </source>
</evidence>
<evidence type="ECO:0000313" key="11">
    <source>
        <dbReference type="EMBL" id="CAI2360639.1"/>
    </source>
</evidence>
<evidence type="ECO:0000256" key="2">
    <source>
        <dbReference type="ARBA" id="ARBA00022692"/>
    </source>
</evidence>
<dbReference type="GO" id="GO:0016020">
    <property type="term" value="C:membrane"/>
    <property type="evidence" value="ECO:0007669"/>
    <property type="project" value="UniProtKB-SubCell"/>
</dbReference>
<feature type="repeat" description="ANK" evidence="7">
    <location>
        <begin position="286"/>
        <end position="322"/>
    </location>
</feature>
<dbReference type="Pfam" id="PF12796">
    <property type="entry name" value="Ank_2"/>
    <property type="match status" value="1"/>
</dbReference>
<evidence type="ECO:0000259" key="10">
    <source>
        <dbReference type="Pfam" id="PF01529"/>
    </source>
</evidence>
<sequence>MSSRRTNTGEIQKKSTEPSYALNHDGESDYSEQGLSRQDNRYSFNTDSDSTNFRKNKQSNEMNLSDDELMFDKEALAKNQNRDSFNYINHKIRAAYEGPSASETVFQLLEDEDELAIYDFFKNSSVDITTLLDSRGYTVLHISAYKGLEAICARLIQIAQEKSCSGLAEKDKTKKLKNWANVKTIEDEFSALHMASFSGKFSIVKMLIDIKANIYAANKDGLNMLHTAAQGDQAFMLYYFKSLGLNINSKDNRGSTPLHWACFSKSEIAISYLLAWEVNINEPDQRGLTPLHLAVKAVNDLNTTRPVRALLISGASRKVEDKIKRKPIDLIDEVDDPKLRAELKEILKTPSSFDCLMLKTPLKKVRKNPMQIIFYMFFFLVLNSVLFLYIFPATLDYSRHHFMMYGLGSIGIIALLFLIWCSCINPGFLEKPKIDFATLLDKLDPTMLCPECEVIRTPRSRHCSICNRCVERFDHHCPWINNCVGVKNHRSFMAFLFFTELSLILVIVYTALHFNDYNLDMQANYEQSGGLWLYFIPKHFPESMFTRTAVFWVKIGIFIFCGVFILPLFLLLFVQVRNFCAAKTTNERFSRRKPAKENSNTIIESTSSDSINGNLLHVDDTEAHKPTKQYHPESNGNCISNCWEMCCRSKMDNQDDIYLEHVNKN</sequence>
<dbReference type="PROSITE" id="PS50297">
    <property type="entry name" value="ANK_REP_REGION"/>
    <property type="match status" value="1"/>
</dbReference>
<protein>
    <recommendedName>
        <fullName evidence="8">Palmitoyltransferase</fullName>
        <ecNumber evidence="8">2.3.1.225</ecNumber>
    </recommendedName>
</protein>
<comment type="caution">
    <text evidence="11">The sequence shown here is derived from an EMBL/GenBank/DDBJ whole genome shotgun (WGS) entry which is preliminary data.</text>
</comment>
<dbReference type="Pfam" id="PF01529">
    <property type="entry name" value="DHHC"/>
    <property type="match status" value="1"/>
</dbReference>
<dbReference type="AlphaFoldDB" id="A0AAD1U5N5"/>
<dbReference type="PANTHER" id="PTHR24161">
    <property type="entry name" value="ANK_REP_REGION DOMAIN-CONTAINING PROTEIN-RELATED"/>
    <property type="match status" value="1"/>
</dbReference>
<feature type="transmembrane region" description="Helical" evidence="8">
    <location>
        <begin position="403"/>
        <end position="424"/>
    </location>
</feature>
<feature type="compositionally biased region" description="Polar residues" evidence="9">
    <location>
        <begin position="1"/>
        <end position="10"/>
    </location>
</feature>
<comment type="catalytic activity">
    <reaction evidence="8">
        <text>L-cysteinyl-[protein] + hexadecanoyl-CoA = S-hexadecanoyl-L-cysteinyl-[protein] + CoA</text>
        <dbReference type="Rhea" id="RHEA:36683"/>
        <dbReference type="Rhea" id="RHEA-COMP:10131"/>
        <dbReference type="Rhea" id="RHEA-COMP:11032"/>
        <dbReference type="ChEBI" id="CHEBI:29950"/>
        <dbReference type="ChEBI" id="CHEBI:57287"/>
        <dbReference type="ChEBI" id="CHEBI:57379"/>
        <dbReference type="ChEBI" id="CHEBI:74151"/>
        <dbReference type="EC" id="2.3.1.225"/>
    </reaction>
</comment>
<evidence type="ECO:0000256" key="5">
    <source>
        <dbReference type="ARBA" id="ARBA00023043"/>
    </source>
</evidence>
<dbReference type="EMBL" id="CAMPGE010001838">
    <property type="protein sequence ID" value="CAI2360639.1"/>
    <property type="molecule type" value="Genomic_DNA"/>
</dbReference>
<keyword evidence="4 8" id="KW-1133">Transmembrane helix</keyword>
<name>A0AAD1U5N5_EUPCR</name>
<feature type="transmembrane region" description="Helical" evidence="8">
    <location>
        <begin position="551"/>
        <end position="574"/>
    </location>
</feature>
<dbReference type="Pfam" id="PF00023">
    <property type="entry name" value="Ank"/>
    <property type="match status" value="1"/>
</dbReference>
<keyword evidence="6 8" id="KW-0472">Membrane</keyword>
<feature type="transmembrane region" description="Helical" evidence="8">
    <location>
        <begin position="372"/>
        <end position="391"/>
    </location>
</feature>
<feature type="compositionally biased region" description="Polar residues" evidence="9">
    <location>
        <begin position="31"/>
        <end position="61"/>
    </location>
</feature>
<dbReference type="SUPFAM" id="SSF48403">
    <property type="entry name" value="Ankyrin repeat"/>
    <property type="match status" value="1"/>
</dbReference>
<dbReference type="GO" id="GO:0019706">
    <property type="term" value="F:protein-cysteine S-palmitoyltransferase activity"/>
    <property type="evidence" value="ECO:0007669"/>
    <property type="project" value="UniProtKB-EC"/>
</dbReference>
<dbReference type="InterPro" id="IPR036770">
    <property type="entry name" value="Ankyrin_rpt-contain_sf"/>
</dbReference>
<keyword evidence="5 7" id="KW-0040">ANK repeat</keyword>
<comment type="similarity">
    <text evidence="8">Belongs to the DHHC palmitoyltransferase family.</text>
</comment>
<comment type="domain">
    <text evidence="8">The DHHC domain is required for palmitoyltransferase activity.</text>
</comment>
<evidence type="ECO:0000256" key="6">
    <source>
        <dbReference type="ARBA" id="ARBA00023136"/>
    </source>
</evidence>
<keyword evidence="2 8" id="KW-0812">Transmembrane</keyword>
<keyword evidence="12" id="KW-1185">Reference proteome</keyword>
<accession>A0AAD1U5N5</accession>
<dbReference type="EC" id="2.3.1.225" evidence="8"/>
<dbReference type="Gene3D" id="1.25.40.20">
    <property type="entry name" value="Ankyrin repeat-containing domain"/>
    <property type="match status" value="1"/>
</dbReference>
<keyword evidence="8" id="KW-0808">Transferase</keyword>
<organism evidence="11 12">
    <name type="scientific">Euplotes crassus</name>
    <dbReference type="NCBI Taxonomy" id="5936"/>
    <lineage>
        <taxon>Eukaryota</taxon>
        <taxon>Sar</taxon>
        <taxon>Alveolata</taxon>
        <taxon>Ciliophora</taxon>
        <taxon>Intramacronucleata</taxon>
        <taxon>Spirotrichea</taxon>
        <taxon>Hypotrichia</taxon>
        <taxon>Euplotida</taxon>
        <taxon>Euplotidae</taxon>
        <taxon>Moneuplotes</taxon>
    </lineage>
</organism>
<evidence type="ECO:0000313" key="12">
    <source>
        <dbReference type="Proteomes" id="UP001295684"/>
    </source>
</evidence>
<dbReference type="InterPro" id="IPR001594">
    <property type="entry name" value="Palmitoyltrfase_DHHC"/>
</dbReference>
<feature type="transmembrane region" description="Helical" evidence="8">
    <location>
        <begin position="492"/>
        <end position="512"/>
    </location>
</feature>
<feature type="repeat" description="ANK" evidence="7">
    <location>
        <begin position="253"/>
        <end position="285"/>
    </location>
</feature>
<evidence type="ECO:0000256" key="8">
    <source>
        <dbReference type="RuleBase" id="RU079119"/>
    </source>
</evidence>
<comment type="subcellular location">
    <subcellularLocation>
        <location evidence="1">Membrane</location>
        <topology evidence="1">Multi-pass membrane protein</topology>
    </subcellularLocation>
</comment>
<gene>
    <name evidence="11" type="ORF">ECRASSUSDP1_LOCUS1943</name>
</gene>
<keyword evidence="8" id="KW-0012">Acyltransferase</keyword>
<dbReference type="SMART" id="SM00248">
    <property type="entry name" value="ANK"/>
    <property type="match status" value="5"/>
</dbReference>
<keyword evidence="3" id="KW-0677">Repeat</keyword>
<evidence type="ECO:0000256" key="1">
    <source>
        <dbReference type="ARBA" id="ARBA00004141"/>
    </source>
</evidence>
<evidence type="ECO:0000256" key="4">
    <source>
        <dbReference type="ARBA" id="ARBA00022989"/>
    </source>
</evidence>
<proteinExistence type="inferred from homology"/>
<feature type="region of interest" description="Disordered" evidence="9">
    <location>
        <begin position="1"/>
        <end position="61"/>
    </location>
</feature>
<dbReference type="Proteomes" id="UP001295684">
    <property type="component" value="Unassembled WGS sequence"/>
</dbReference>